<dbReference type="RefSeq" id="WP_238244546.1">
    <property type="nucleotide sequence ID" value="NZ_BPQP01000036.1"/>
</dbReference>
<comment type="caution">
    <text evidence="1">The sequence shown here is derived from an EMBL/GenBank/DDBJ whole genome shotgun (WGS) entry which is preliminary data.</text>
</comment>
<keyword evidence="2" id="KW-1185">Reference proteome</keyword>
<reference evidence="1" key="1">
    <citation type="journal article" date="2021" name="Front. Microbiol.">
        <title>Comprehensive Comparative Genomics and Phenotyping of Methylobacterium Species.</title>
        <authorList>
            <person name="Alessa O."/>
            <person name="Ogura Y."/>
            <person name="Fujitani Y."/>
            <person name="Takami H."/>
            <person name="Hayashi T."/>
            <person name="Sahin N."/>
            <person name="Tani A."/>
        </authorList>
    </citation>
    <scope>NUCLEOTIDE SEQUENCE</scope>
    <source>
        <strain evidence="1">DSM 19015</strain>
    </source>
</reference>
<reference evidence="1" key="2">
    <citation type="submission" date="2021-08" db="EMBL/GenBank/DDBJ databases">
        <authorList>
            <person name="Tani A."/>
            <person name="Ola A."/>
            <person name="Ogura Y."/>
            <person name="Katsura K."/>
            <person name="Hayashi T."/>
        </authorList>
    </citation>
    <scope>NUCLEOTIDE SEQUENCE</scope>
    <source>
        <strain evidence="1">DSM 19015</strain>
    </source>
</reference>
<sequence>MTVDLQAHEIDRADGVRRYRAIMLHTDGHVLNAVSFSAFDDNAALTIAKSMVDGHAVELWEGTRFIEQLNPTST</sequence>
<protein>
    <submittedName>
        <fullName evidence="1">Uncharacterized protein</fullName>
    </submittedName>
</protein>
<name>A0ABQ4RX40_9HYPH</name>
<gene>
    <name evidence="1" type="ORF">OCOJLMKI_2618</name>
</gene>
<proteinExistence type="predicted"/>
<dbReference type="EMBL" id="BPQP01000036">
    <property type="protein sequence ID" value="GJD95406.1"/>
    <property type="molecule type" value="Genomic_DNA"/>
</dbReference>
<evidence type="ECO:0000313" key="1">
    <source>
        <dbReference type="EMBL" id="GJD95406.1"/>
    </source>
</evidence>
<accession>A0ABQ4RX40</accession>
<evidence type="ECO:0000313" key="2">
    <source>
        <dbReference type="Proteomes" id="UP001055125"/>
    </source>
</evidence>
<organism evidence="1 2">
    <name type="scientific">Methylobacterium iners</name>
    <dbReference type="NCBI Taxonomy" id="418707"/>
    <lineage>
        <taxon>Bacteria</taxon>
        <taxon>Pseudomonadati</taxon>
        <taxon>Pseudomonadota</taxon>
        <taxon>Alphaproteobacteria</taxon>
        <taxon>Hyphomicrobiales</taxon>
        <taxon>Methylobacteriaceae</taxon>
        <taxon>Methylobacterium</taxon>
    </lineage>
</organism>
<dbReference type="Proteomes" id="UP001055125">
    <property type="component" value="Unassembled WGS sequence"/>
</dbReference>